<dbReference type="EMBL" id="CP029185">
    <property type="protein sequence ID" value="AWH88879.1"/>
    <property type="molecule type" value="Genomic_DNA"/>
</dbReference>
<gene>
    <name evidence="1" type="ORF">HYN51_10140</name>
</gene>
<organism evidence="1 2">
    <name type="scientific">Limnobaculum parvum</name>
    <dbReference type="NCBI Taxonomy" id="2172103"/>
    <lineage>
        <taxon>Bacteria</taxon>
        <taxon>Pseudomonadati</taxon>
        <taxon>Pseudomonadota</taxon>
        <taxon>Gammaproteobacteria</taxon>
        <taxon>Enterobacterales</taxon>
        <taxon>Budviciaceae</taxon>
        <taxon>Limnobaculum</taxon>
    </lineage>
</organism>
<dbReference type="InterPro" id="IPR029069">
    <property type="entry name" value="HotDog_dom_sf"/>
</dbReference>
<dbReference type="AlphaFoldDB" id="A0A2Y9TZK2"/>
<sequence length="161" mass="18125">MMDFQPATYYLPHESPMVFLEKVCAVDNDSAICEVKISTEGILAPFLNERKALPAWFAIEIMAQAIGVWRGWHGIKKSETPRLGMLLGARGLKSTLHEYPYNSILRVSVALQLQDDKLASFDCHLEIDGEQIIQARLNVYQPDELELARLIQPPTSEEPTA</sequence>
<dbReference type="OrthoDB" id="9800188at2"/>
<dbReference type="SUPFAM" id="SSF54637">
    <property type="entry name" value="Thioesterase/thiol ester dehydrase-isomerase"/>
    <property type="match status" value="1"/>
</dbReference>
<dbReference type="Gene3D" id="3.10.129.10">
    <property type="entry name" value="Hotdog Thioesterase"/>
    <property type="match status" value="1"/>
</dbReference>
<evidence type="ECO:0000313" key="2">
    <source>
        <dbReference type="Proteomes" id="UP000244908"/>
    </source>
</evidence>
<keyword evidence="2" id="KW-1185">Reference proteome</keyword>
<accession>A0A2Y9TZK2</accession>
<dbReference type="CDD" id="cd01289">
    <property type="entry name" value="FabA_like"/>
    <property type="match status" value="1"/>
</dbReference>
<dbReference type="KEGG" id="lpv:HYN51_10140"/>
<dbReference type="PIRSF" id="PIRSF020565">
    <property type="entry name" value="3Ho_Ac_ACP_DH_prd"/>
    <property type="match status" value="1"/>
</dbReference>
<name>A0A2Y9TZK2_9GAMM</name>
<dbReference type="Pfam" id="PF22817">
    <property type="entry name" value="ApeP-like"/>
    <property type="match status" value="1"/>
</dbReference>
<dbReference type="Proteomes" id="UP000244908">
    <property type="component" value="Chromosome"/>
</dbReference>
<evidence type="ECO:0000313" key="1">
    <source>
        <dbReference type="EMBL" id="AWH88879.1"/>
    </source>
</evidence>
<dbReference type="RefSeq" id="WP_108900935.1">
    <property type="nucleotide sequence ID" value="NZ_CP029185.2"/>
</dbReference>
<reference evidence="1 2" key="1">
    <citation type="journal article" date="2019" name="Int. J. Syst. Evol. Microbiol.">
        <title>Limnobaculum parvum gen. nov., sp. nov., isolated from a freshwater lake.</title>
        <authorList>
            <person name="Baek C."/>
            <person name="Shin S.K."/>
            <person name="Yi H."/>
        </authorList>
    </citation>
    <scope>NUCLEOTIDE SEQUENCE [LARGE SCALE GENOMIC DNA]</scope>
    <source>
        <strain evidence="1 2">HYN0051</strain>
    </source>
</reference>
<dbReference type="InterPro" id="IPR016776">
    <property type="entry name" value="ApeP-like_dehydratase"/>
</dbReference>
<protein>
    <submittedName>
        <fullName evidence="1">3-hydroxy-fatty acyl-ACP dehydratase</fullName>
    </submittedName>
</protein>
<proteinExistence type="predicted"/>